<organism evidence="2">
    <name type="scientific">uncultured marine virus</name>
    <dbReference type="NCBI Taxonomy" id="186617"/>
    <lineage>
        <taxon>Viruses</taxon>
        <taxon>environmental samples</taxon>
    </lineage>
</organism>
<feature type="region of interest" description="Disordered" evidence="1">
    <location>
        <begin position="1"/>
        <end position="28"/>
    </location>
</feature>
<evidence type="ECO:0000256" key="1">
    <source>
        <dbReference type="SAM" id="MobiDB-lite"/>
    </source>
</evidence>
<reference evidence="2" key="2">
    <citation type="submission" date="2015-03" db="EMBL/GenBank/DDBJ databases">
        <authorList>
            <person name="Chow C.-E.T."/>
            <person name="Winget D.M."/>
            <person name="White R.A.III."/>
            <person name="Hallam S.J."/>
            <person name="Suttle C.A."/>
        </authorList>
    </citation>
    <scope>NUCLEOTIDE SEQUENCE</scope>
    <source>
        <strain evidence="2">Anoxic3_9</strain>
    </source>
</reference>
<accession>A0A0F7L3K0</accession>
<proteinExistence type="predicted"/>
<evidence type="ECO:0000313" key="2">
    <source>
        <dbReference type="EMBL" id="AKH46480.1"/>
    </source>
</evidence>
<reference evidence="2" key="1">
    <citation type="journal article" date="2015" name="Front. Microbiol.">
        <title>Combining genomic sequencing methods to explore viral diversity and reveal potential virus-host interactions.</title>
        <authorList>
            <person name="Chow C.E."/>
            <person name="Winget D.M."/>
            <person name="White R.A.III."/>
            <person name="Hallam S.J."/>
            <person name="Suttle C.A."/>
        </authorList>
    </citation>
    <scope>NUCLEOTIDE SEQUENCE</scope>
    <source>
        <strain evidence="2">Anoxic3_9</strain>
    </source>
</reference>
<dbReference type="EMBL" id="KR029584">
    <property type="protein sequence ID" value="AKH46480.1"/>
    <property type="molecule type" value="Genomic_DNA"/>
</dbReference>
<name>A0A0F7L3K0_9VIRU</name>
<sequence>MITSSTMIQASMVLPVPQSPQKKPEEPCSNLSGNFARNFFKNPTASFISGSLKSMPSMVIPLNLLGRLESS</sequence>
<protein>
    <submittedName>
        <fullName evidence="2">Uncharacterized protein</fullName>
    </submittedName>
</protein>